<dbReference type="AlphaFoldDB" id="A0AAW0KC14"/>
<organism evidence="1 2">
    <name type="scientific">Quercus suber</name>
    <name type="common">Cork oak</name>
    <dbReference type="NCBI Taxonomy" id="58331"/>
    <lineage>
        <taxon>Eukaryota</taxon>
        <taxon>Viridiplantae</taxon>
        <taxon>Streptophyta</taxon>
        <taxon>Embryophyta</taxon>
        <taxon>Tracheophyta</taxon>
        <taxon>Spermatophyta</taxon>
        <taxon>Magnoliopsida</taxon>
        <taxon>eudicotyledons</taxon>
        <taxon>Gunneridae</taxon>
        <taxon>Pentapetalae</taxon>
        <taxon>rosids</taxon>
        <taxon>fabids</taxon>
        <taxon>Fagales</taxon>
        <taxon>Fagaceae</taxon>
        <taxon>Quercus</taxon>
    </lineage>
</organism>
<name>A0AAW0KC14_QUESU</name>
<evidence type="ECO:0000313" key="1">
    <source>
        <dbReference type="EMBL" id="KAK7836153.1"/>
    </source>
</evidence>
<protein>
    <submittedName>
        <fullName evidence="1">Uncharacterized protein</fullName>
    </submittedName>
</protein>
<dbReference type="PANTHER" id="PTHR14237:SF60">
    <property type="entry name" value="AMINOTRANSFERASE CLASS V DOMAIN-CONTAINING PROTEIN"/>
    <property type="match status" value="1"/>
</dbReference>
<dbReference type="Gramene" id="rna-CFP56_06356">
    <property type="protein sequence ID" value="cds-POE64745.1"/>
    <property type="gene ID" value="gene-CFP56_06356"/>
</dbReference>
<proteinExistence type="predicted"/>
<reference evidence="1 2" key="1">
    <citation type="journal article" date="2018" name="Sci. Data">
        <title>The draft genome sequence of cork oak.</title>
        <authorList>
            <person name="Ramos A.M."/>
            <person name="Usie A."/>
            <person name="Barbosa P."/>
            <person name="Barros P.M."/>
            <person name="Capote T."/>
            <person name="Chaves I."/>
            <person name="Simoes F."/>
            <person name="Abreu I."/>
            <person name="Carrasquinho I."/>
            <person name="Faro C."/>
            <person name="Guimaraes J.B."/>
            <person name="Mendonca D."/>
            <person name="Nobrega F."/>
            <person name="Rodrigues L."/>
            <person name="Saibo N.J.M."/>
            <person name="Varela M.C."/>
            <person name="Egas C."/>
            <person name="Matos J."/>
            <person name="Miguel C.M."/>
            <person name="Oliveira M.M."/>
            <person name="Ricardo C.P."/>
            <person name="Goncalves S."/>
        </authorList>
    </citation>
    <scope>NUCLEOTIDE SEQUENCE [LARGE SCALE GENOMIC DNA]</scope>
    <source>
        <strain evidence="2">cv. HL8</strain>
    </source>
</reference>
<gene>
    <name evidence="1" type="ORF">CFP56_022949</name>
</gene>
<accession>A0AAW0KC14</accession>
<dbReference type="Proteomes" id="UP000237347">
    <property type="component" value="Unassembled WGS sequence"/>
</dbReference>
<dbReference type="PANTHER" id="PTHR14237">
    <property type="entry name" value="MOLYBDOPTERIN COFACTOR SULFURASE MOSC"/>
    <property type="match status" value="1"/>
</dbReference>
<evidence type="ECO:0000313" key="2">
    <source>
        <dbReference type="Proteomes" id="UP000237347"/>
    </source>
</evidence>
<dbReference type="EMBL" id="PKMF04000361">
    <property type="protein sequence ID" value="KAK7836153.1"/>
    <property type="molecule type" value="Genomic_DNA"/>
</dbReference>
<comment type="caution">
    <text evidence="1">The sequence shown here is derived from an EMBL/GenBank/DDBJ whole genome shotgun (WGS) entry which is preliminary data.</text>
</comment>
<keyword evidence="2" id="KW-1185">Reference proteome</keyword>
<sequence length="208" mass="24148">MEFVKQYVFAKYPQYCNGLVEEGHNKFDLDNLSIKEESTETLPDDKLKSPKNISGNLFDLDKTQLEPSRLLDILNKKSSFQGSFISILEIQARQRALKHCGLSEKDYLVLFMPNYKDAMMMIGESYPFFRGNFYLTIISEELDQIREFAIHKESKVVSAPESWLDLRINGSQLSQHFRRKCLIFGEDWLALALHRPDFVLCLLDNTHG</sequence>